<protein>
    <submittedName>
        <fullName evidence="1">DUF1279 super</fullName>
    </submittedName>
</protein>
<gene>
    <name evidence="1" type="primary">NAT2</name>
    <name evidence="1" type="ORF">H2198_005127</name>
</gene>
<organism evidence="1 2">
    <name type="scientific">Neophaeococcomyces mojaviensis</name>
    <dbReference type="NCBI Taxonomy" id="3383035"/>
    <lineage>
        <taxon>Eukaryota</taxon>
        <taxon>Fungi</taxon>
        <taxon>Dikarya</taxon>
        <taxon>Ascomycota</taxon>
        <taxon>Pezizomycotina</taxon>
        <taxon>Eurotiomycetes</taxon>
        <taxon>Chaetothyriomycetidae</taxon>
        <taxon>Chaetothyriales</taxon>
        <taxon>Chaetothyriales incertae sedis</taxon>
        <taxon>Neophaeococcomyces</taxon>
    </lineage>
</organism>
<accession>A0ACC3A738</accession>
<dbReference type="EMBL" id="JAPDRQ010000082">
    <property type="protein sequence ID" value="KAJ9656165.1"/>
    <property type="molecule type" value="Genomic_DNA"/>
</dbReference>
<name>A0ACC3A738_9EURO</name>
<keyword evidence="2" id="KW-1185">Reference proteome</keyword>
<proteinExistence type="predicted"/>
<sequence length="278" mass="30978">MEALRVGQRTALRQLLRTRPGQEALRYHQFFPRLQTQPTFRSRPGSNQQHRSLHNATKRPFPTQPTRRLPSMRRYESTETKLDAKPDAQLSLSQRLKKMSKDYGWAAVYVYLGLSALDFPFCFLAVKLLGTDLIGHWEHVIVSNVKGLLQWPISGTVQEQMGDAVQKVVESVDPTEGKRLLEESGSDAYTVEDHGYREAEKANTGADASIWTQLALAYAIHKSFIFVRVPLTAAILPKVVKTLRGWGWNIGPTRKAKAVAGAKSVGVNTKGSGVKPGD</sequence>
<evidence type="ECO:0000313" key="2">
    <source>
        <dbReference type="Proteomes" id="UP001172386"/>
    </source>
</evidence>
<comment type="caution">
    <text evidence="1">The sequence shown here is derived from an EMBL/GenBank/DDBJ whole genome shotgun (WGS) entry which is preliminary data.</text>
</comment>
<dbReference type="Proteomes" id="UP001172386">
    <property type="component" value="Unassembled WGS sequence"/>
</dbReference>
<evidence type="ECO:0000313" key="1">
    <source>
        <dbReference type="EMBL" id="KAJ9656165.1"/>
    </source>
</evidence>
<reference evidence="1" key="1">
    <citation type="submission" date="2022-10" db="EMBL/GenBank/DDBJ databases">
        <title>Culturing micro-colonial fungi from biological soil crusts in the Mojave desert and describing Neophaeococcomyces mojavensis, and introducing the new genera and species Taxawa tesnikishii.</title>
        <authorList>
            <person name="Kurbessoian T."/>
            <person name="Stajich J.E."/>
        </authorList>
    </citation>
    <scope>NUCLEOTIDE SEQUENCE</scope>
    <source>
        <strain evidence="1">JES_112</strain>
    </source>
</reference>